<keyword evidence="2" id="KW-1185">Reference proteome</keyword>
<accession>A0A1H2M5Q8</accession>
<gene>
    <name evidence="1" type="ORF">SAMN05216202_0971</name>
</gene>
<organism evidence="1 2">
    <name type="scientific">Pseudomonas mucidolens</name>
    <dbReference type="NCBI Taxonomy" id="46679"/>
    <lineage>
        <taxon>Bacteria</taxon>
        <taxon>Pseudomonadati</taxon>
        <taxon>Pseudomonadota</taxon>
        <taxon>Gammaproteobacteria</taxon>
        <taxon>Pseudomonadales</taxon>
        <taxon>Pseudomonadaceae</taxon>
        <taxon>Pseudomonas</taxon>
    </lineage>
</organism>
<dbReference type="RefSeq" id="WP_084380626.1">
    <property type="nucleotide sequence ID" value="NZ_LS483433.1"/>
</dbReference>
<protein>
    <submittedName>
        <fullName evidence="1">Uncharacterized protein</fullName>
    </submittedName>
</protein>
<dbReference type="AlphaFoldDB" id="A0A1H2M5Q8"/>
<evidence type="ECO:0000313" key="1">
    <source>
        <dbReference type="EMBL" id="SDU87826.1"/>
    </source>
</evidence>
<sequence length="272" mass="30244">MQNKLKTAIRFNDFLAYFGPRGVVVMAWWLGAVHAARIRHDQNSFPFLQIIGDASVSKTLLLNYLQKLTGQTPYAYSLAQSTPAARARVAGNSGQRVIICEQEGESDERIDWDELKPLYNEGKFVVRPGDSQAELRPFQGALTITGNQPLQCSDAVTSRMVTVNFSDDGPHAIRVSPKALNDLNGEKAIAFGIKVDQSEEWVSSNLETLLPRYQAQLIHKYGHGLSLRTAKNCAQMLALIDLLCTLLSISEGLRLEVRKVIHDIAFNDTIPY</sequence>
<proteinExistence type="predicted"/>
<evidence type="ECO:0000313" key="2">
    <source>
        <dbReference type="Proteomes" id="UP000198600"/>
    </source>
</evidence>
<dbReference type="STRING" id="46679.SAMN05216202_0971"/>
<reference evidence="2" key="1">
    <citation type="submission" date="2016-10" db="EMBL/GenBank/DDBJ databases">
        <authorList>
            <person name="Varghese N."/>
            <person name="Submissions S."/>
        </authorList>
    </citation>
    <scope>NUCLEOTIDE SEQUENCE [LARGE SCALE GENOMIC DNA]</scope>
    <source>
        <strain evidence="2">LMG 2223</strain>
    </source>
</reference>
<dbReference type="Proteomes" id="UP000198600">
    <property type="component" value="Chromosome I"/>
</dbReference>
<dbReference type="OrthoDB" id="7030179at2"/>
<name>A0A1H2M5Q8_9PSED</name>
<dbReference type="EMBL" id="LT629802">
    <property type="protein sequence ID" value="SDU87826.1"/>
    <property type="molecule type" value="Genomic_DNA"/>
</dbReference>